<evidence type="ECO:0000313" key="2">
    <source>
        <dbReference type="EMBL" id="RVQ69150.1"/>
    </source>
</evidence>
<feature type="signal peptide" evidence="1">
    <location>
        <begin position="1"/>
        <end position="29"/>
    </location>
</feature>
<evidence type="ECO:0000313" key="3">
    <source>
        <dbReference type="Proteomes" id="UP000283003"/>
    </source>
</evidence>
<feature type="chain" id="PRO_5019446447" evidence="1">
    <location>
        <begin position="30"/>
        <end position="250"/>
    </location>
</feature>
<dbReference type="Proteomes" id="UP000283003">
    <property type="component" value="Unassembled WGS sequence"/>
</dbReference>
<keyword evidence="3" id="KW-1185">Reference proteome</keyword>
<dbReference type="Pfam" id="PF10670">
    <property type="entry name" value="DUF4198"/>
    <property type="match status" value="1"/>
</dbReference>
<protein>
    <submittedName>
        <fullName evidence="2">DUF4198 domain-containing protein</fullName>
    </submittedName>
</protein>
<dbReference type="OrthoDB" id="5368503at2"/>
<keyword evidence="1" id="KW-0732">Signal</keyword>
<organism evidence="2 3">
    <name type="scientific">Croceicoccus ponticola</name>
    <dbReference type="NCBI Taxonomy" id="2217664"/>
    <lineage>
        <taxon>Bacteria</taxon>
        <taxon>Pseudomonadati</taxon>
        <taxon>Pseudomonadota</taxon>
        <taxon>Alphaproteobacteria</taxon>
        <taxon>Sphingomonadales</taxon>
        <taxon>Erythrobacteraceae</taxon>
        <taxon>Croceicoccus</taxon>
    </lineage>
</organism>
<sequence>MKRPSKYISAAICCLAAVAGAATSIPANAHGIWFAQRAKQIALIYGVGADDLDAVSRLDKITSIEGFDAEGQAVATSLRAAGAIPVVDSDEPVSVIAAAMDYGMWTKDAAGRWHNKGKDEVEGAIEVSEHNFKYAVHLNALDAKVPVIASQTLQIVPVGAIPESKGAPLMVKALYKGKPVPGVQILTEYVTDPDETPALTASDGTTTIRLRNQGLNVVVGILITGSDKPAKYDRMEERATLSFVLPHLPE</sequence>
<dbReference type="AlphaFoldDB" id="A0A437H0J2"/>
<gene>
    <name evidence="2" type="ORF">EKN06_02805</name>
</gene>
<proteinExistence type="predicted"/>
<dbReference type="RefSeq" id="WP_127611340.1">
    <property type="nucleotide sequence ID" value="NZ_RXOL01000001.1"/>
</dbReference>
<accession>A0A437H0J2</accession>
<name>A0A437H0J2_9SPHN</name>
<dbReference type="EMBL" id="RXOL01000001">
    <property type="protein sequence ID" value="RVQ69150.1"/>
    <property type="molecule type" value="Genomic_DNA"/>
</dbReference>
<comment type="caution">
    <text evidence="2">The sequence shown here is derived from an EMBL/GenBank/DDBJ whole genome shotgun (WGS) entry which is preliminary data.</text>
</comment>
<evidence type="ECO:0000256" key="1">
    <source>
        <dbReference type="SAM" id="SignalP"/>
    </source>
</evidence>
<reference evidence="2 3" key="1">
    <citation type="submission" date="2018-12" db="EMBL/GenBank/DDBJ databases">
        <title>Croceicoccus ponticola sp. nov., a lipolytic bacterium isolated from seawater.</title>
        <authorList>
            <person name="Yoon J.-H."/>
        </authorList>
    </citation>
    <scope>NUCLEOTIDE SEQUENCE [LARGE SCALE GENOMIC DNA]</scope>
    <source>
        <strain evidence="2 3">GM-16</strain>
    </source>
</reference>
<dbReference type="InterPro" id="IPR019613">
    <property type="entry name" value="DUF4198"/>
</dbReference>